<reference evidence="2 3" key="1">
    <citation type="submission" date="2019-04" db="EMBL/GenBank/DDBJ databases">
        <authorList>
            <person name="Van Vliet M D."/>
        </authorList>
    </citation>
    <scope>NUCLEOTIDE SEQUENCE [LARGE SCALE GENOMIC DNA]</scope>
    <source>
        <strain evidence="2 3">F21</strain>
    </source>
</reference>
<dbReference type="RefSeq" id="WP_136060800.1">
    <property type="nucleotide sequence ID" value="NZ_CAAHFH010000001.1"/>
</dbReference>
<protein>
    <recommendedName>
        <fullName evidence="1">HTH cro/C1-type domain-containing protein</fullName>
    </recommendedName>
</protein>
<dbReference type="CDD" id="cd00093">
    <property type="entry name" value="HTH_XRE"/>
    <property type="match status" value="1"/>
</dbReference>
<keyword evidence="3" id="KW-1185">Reference proteome</keyword>
<name>A0A6C2UGZ5_9BACT</name>
<dbReference type="EMBL" id="CAAHFH010000001">
    <property type="protein sequence ID" value="VGO19398.1"/>
    <property type="molecule type" value="Genomic_DNA"/>
</dbReference>
<dbReference type="GO" id="GO:0003677">
    <property type="term" value="F:DNA binding"/>
    <property type="evidence" value="ECO:0007669"/>
    <property type="project" value="InterPro"/>
</dbReference>
<sequence length="70" mass="7921">MNDEQNNFGAHVKTVRSQLKLSQEDFAHALGVSFATVNRWENGKTSPSKLAKKQFVSFCKEQREKGALHD</sequence>
<dbReference type="SMART" id="SM00530">
    <property type="entry name" value="HTH_XRE"/>
    <property type="match status" value="1"/>
</dbReference>
<dbReference type="InterPro" id="IPR001387">
    <property type="entry name" value="Cro/C1-type_HTH"/>
</dbReference>
<organism evidence="2 3">
    <name type="scientific">Pontiella sulfatireligans</name>
    <dbReference type="NCBI Taxonomy" id="2750658"/>
    <lineage>
        <taxon>Bacteria</taxon>
        <taxon>Pseudomonadati</taxon>
        <taxon>Kiritimatiellota</taxon>
        <taxon>Kiritimatiellia</taxon>
        <taxon>Kiritimatiellales</taxon>
        <taxon>Pontiellaceae</taxon>
        <taxon>Pontiella</taxon>
    </lineage>
</organism>
<feature type="domain" description="HTH cro/C1-type" evidence="1">
    <location>
        <begin position="12"/>
        <end position="48"/>
    </location>
</feature>
<evidence type="ECO:0000259" key="1">
    <source>
        <dbReference type="PROSITE" id="PS50943"/>
    </source>
</evidence>
<dbReference type="Pfam" id="PF01381">
    <property type="entry name" value="HTH_3"/>
    <property type="match status" value="1"/>
</dbReference>
<accession>A0A6C2UGZ5</accession>
<dbReference type="AlphaFoldDB" id="A0A6C2UGZ5"/>
<evidence type="ECO:0000313" key="2">
    <source>
        <dbReference type="EMBL" id="VGO19398.1"/>
    </source>
</evidence>
<dbReference type="Gene3D" id="1.10.260.40">
    <property type="entry name" value="lambda repressor-like DNA-binding domains"/>
    <property type="match status" value="1"/>
</dbReference>
<dbReference type="InterPro" id="IPR010982">
    <property type="entry name" value="Lambda_DNA-bd_dom_sf"/>
</dbReference>
<dbReference type="PROSITE" id="PS50943">
    <property type="entry name" value="HTH_CROC1"/>
    <property type="match status" value="1"/>
</dbReference>
<gene>
    <name evidence="2" type="ORF">SCARR_01456</name>
</gene>
<dbReference type="SUPFAM" id="SSF47413">
    <property type="entry name" value="lambda repressor-like DNA-binding domains"/>
    <property type="match status" value="1"/>
</dbReference>
<evidence type="ECO:0000313" key="3">
    <source>
        <dbReference type="Proteomes" id="UP000346198"/>
    </source>
</evidence>
<proteinExistence type="predicted"/>
<dbReference type="Proteomes" id="UP000346198">
    <property type="component" value="Unassembled WGS sequence"/>
</dbReference>